<keyword evidence="2" id="KW-0812">Transmembrane</keyword>
<gene>
    <name evidence="4" type="ORF">ACFS1K_14345</name>
</gene>
<dbReference type="InterPro" id="IPR013783">
    <property type="entry name" value="Ig-like_fold"/>
</dbReference>
<evidence type="ECO:0000256" key="2">
    <source>
        <dbReference type="SAM" id="Phobius"/>
    </source>
</evidence>
<dbReference type="Pfam" id="PF00041">
    <property type="entry name" value="fn3"/>
    <property type="match status" value="1"/>
</dbReference>
<comment type="caution">
    <text evidence="4">The sequence shown here is derived from an EMBL/GenBank/DDBJ whole genome shotgun (WGS) entry which is preliminary data.</text>
</comment>
<dbReference type="InterPro" id="IPR036116">
    <property type="entry name" value="FN3_sf"/>
</dbReference>
<feature type="transmembrane region" description="Helical" evidence="2">
    <location>
        <begin position="67"/>
        <end position="86"/>
    </location>
</feature>
<feature type="domain" description="Fibronectin type-III" evidence="3">
    <location>
        <begin position="347"/>
        <end position="435"/>
    </location>
</feature>
<keyword evidence="2" id="KW-0472">Membrane</keyword>
<evidence type="ECO:0000256" key="1">
    <source>
        <dbReference type="SAM" id="MobiDB-lite"/>
    </source>
</evidence>
<feature type="region of interest" description="Disordered" evidence="1">
    <location>
        <begin position="619"/>
        <end position="642"/>
    </location>
</feature>
<dbReference type="CDD" id="cd00063">
    <property type="entry name" value="FN3"/>
    <property type="match status" value="1"/>
</dbReference>
<dbReference type="Gene3D" id="2.60.40.10">
    <property type="entry name" value="Immunoglobulins"/>
    <property type="match status" value="2"/>
</dbReference>
<keyword evidence="2" id="KW-1133">Transmembrane helix</keyword>
<dbReference type="EMBL" id="JBHUOK010000032">
    <property type="protein sequence ID" value="MFD2790952.1"/>
    <property type="molecule type" value="Genomic_DNA"/>
</dbReference>
<keyword evidence="5" id="KW-1185">Reference proteome</keyword>
<organism evidence="4 5">
    <name type="scientific">Arenibacter antarcticus</name>
    <dbReference type="NCBI Taxonomy" id="2040469"/>
    <lineage>
        <taxon>Bacteria</taxon>
        <taxon>Pseudomonadati</taxon>
        <taxon>Bacteroidota</taxon>
        <taxon>Flavobacteriia</taxon>
        <taxon>Flavobacteriales</taxon>
        <taxon>Flavobacteriaceae</taxon>
        <taxon>Arenibacter</taxon>
    </lineage>
</organism>
<accession>A0ABW5VH48</accession>
<name>A0ABW5VH48_9FLAO</name>
<evidence type="ECO:0000313" key="4">
    <source>
        <dbReference type="EMBL" id="MFD2790952.1"/>
    </source>
</evidence>
<evidence type="ECO:0000313" key="5">
    <source>
        <dbReference type="Proteomes" id="UP001597532"/>
    </source>
</evidence>
<evidence type="ECO:0000259" key="3">
    <source>
        <dbReference type="PROSITE" id="PS50853"/>
    </source>
</evidence>
<protein>
    <submittedName>
        <fullName evidence="4">Fibronectin type III domain-containing protein</fullName>
    </submittedName>
</protein>
<sequence length="1121" mass="125971">MKEVVLYFVLLATFIRGLYFFYKGNVATFYLSKFLLVGKSAPYPIIKSTREGNNGAFWNCFTIMKRLCSLLFFVTCFLSFAQSFPVQVIPQATPPPPIYLTEYADASTVNSPLRVQLILNDFQIAIREVRLRTYFQGNGINFRSNDMVMGARPLFLEGGSPLMLTNVDLAPYFKFENITGISPNVYGRAIPEGAYQFCFEVFDATTGKQLSQKSCAVSVIFHNEPPFLVAPGNGSNVTETNPQNIIFQWTPRSINVTNVEYKLSLVEIWDNVIDPQAAFLSSPPVFQTTTTGTTYIYGPADPLLLSGKRYAWRVRANAKQGAEEIGLFKNQGHSEIFSFSYAGNCVLPMGISHEVKGSTNATIYWEDLSTEIPEYTVRYRKKGKSNAWFTSKTTTNLLTLWDLKAGTIYEYQLQKKCAVSDSDWSMVKQFTTFIVDNQASVYECGIVPNFSLTNKEPLSNITTGEQFTAGDFPITLTEVNGENGRFSGKGYVTIPYLNSIKVAVEFTNVLINTDNQLVEGMVVTKYDPDMKNILDVDVAIDVVIDAYDAVADLGDTVDNILRDVFGEESDDAENKMEEEVVNDSGPNSNFEGGTSTINKQVETILPGQDNSALPDIETNNNLGSNEEDLSTSNTIPEASDNPIKTDLNEALISYNSNRYKDGDFIDIRYNKNLNNQIFQALNIPEDAKIVWSTHTNMNDSIPVNWVGDGVGIDLDIFEYGRMILKARYWSPASNYPDGESNKVRVAIRVIKEKFTLKELYAKHSKRRIAKSGQKLYFIADPALLDSSKIKTIAYNITTDIKIPENNIDDLSLQWYYGKSDLHPKNNAKLNIQRDIEVNDKETNTTVRAGYPIGKEKSIDIVWVDPDFQKFGFTVKSSSNPVIKKALEATKMTESAAKFFDKIPFIKKAKDKRAFNEGKISWYFNIIPFEVTKENKEEPNSRFYYTEKKIRGGFKAGLKGETTIWTWGIPFKKLPIPEWAAKKITDVLTAEINIVAKADATGSLIAETTEKKTVGSEKWQFVDEKINPASLALNAAFGVEGELSAFEGSEWLSFEAKASGLAKAELVSIGWHGDDFDYHFLREGVWMDFKASMYIVVMSKKLETKPYYKKVQLMKPINNINE</sequence>
<feature type="compositionally biased region" description="Polar residues" evidence="1">
    <location>
        <begin position="619"/>
        <end position="636"/>
    </location>
</feature>
<dbReference type="Proteomes" id="UP001597532">
    <property type="component" value="Unassembled WGS sequence"/>
</dbReference>
<dbReference type="PROSITE" id="PS50853">
    <property type="entry name" value="FN3"/>
    <property type="match status" value="1"/>
</dbReference>
<proteinExistence type="predicted"/>
<dbReference type="SUPFAM" id="SSF49265">
    <property type="entry name" value="Fibronectin type III"/>
    <property type="match status" value="1"/>
</dbReference>
<feature type="transmembrane region" description="Helical" evidence="2">
    <location>
        <begin position="5"/>
        <end position="22"/>
    </location>
</feature>
<dbReference type="InterPro" id="IPR003961">
    <property type="entry name" value="FN3_dom"/>
</dbReference>
<reference evidence="5" key="1">
    <citation type="journal article" date="2019" name="Int. J. Syst. Evol. Microbiol.">
        <title>The Global Catalogue of Microorganisms (GCM) 10K type strain sequencing project: providing services to taxonomists for standard genome sequencing and annotation.</title>
        <authorList>
            <consortium name="The Broad Institute Genomics Platform"/>
            <consortium name="The Broad Institute Genome Sequencing Center for Infectious Disease"/>
            <person name="Wu L."/>
            <person name="Ma J."/>
        </authorList>
    </citation>
    <scope>NUCLEOTIDE SEQUENCE [LARGE SCALE GENOMIC DNA]</scope>
    <source>
        <strain evidence="5">KCTC 52924</strain>
    </source>
</reference>
<dbReference type="RefSeq" id="WP_251806161.1">
    <property type="nucleotide sequence ID" value="NZ_CP166679.1"/>
</dbReference>